<evidence type="ECO:0000256" key="5">
    <source>
        <dbReference type="ARBA" id="ARBA00023002"/>
    </source>
</evidence>
<keyword evidence="12" id="KW-1185">Reference proteome</keyword>
<comment type="catalytic activity">
    <reaction evidence="8">
        <text>2 R'C(R)SH + O2 = R'C(R)S-S(R)CR' + H2O2</text>
        <dbReference type="Rhea" id="RHEA:17357"/>
        <dbReference type="ChEBI" id="CHEBI:15379"/>
        <dbReference type="ChEBI" id="CHEBI:16240"/>
        <dbReference type="ChEBI" id="CHEBI:16520"/>
        <dbReference type="ChEBI" id="CHEBI:17412"/>
        <dbReference type="EC" id="1.8.3.2"/>
    </reaction>
</comment>
<organism evidence="11 12">
    <name type="scientific">Tieghemiomyces parasiticus</name>
    <dbReference type="NCBI Taxonomy" id="78921"/>
    <lineage>
        <taxon>Eukaryota</taxon>
        <taxon>Fungi</taxon>
        <taxon>Fungi incertae sedis</taxon>
        <taxon>Zoopagomycota</taxon>
        <taxon>Kickxellomycotina</taxon>
        <taxon>Dimargaritomycetes</taxon>
        <taxon>Dimargaritales</taxon>
        <taxon>Dimargaritaceae</taxon>
        <taxon>Tieghemiomyces</taxon>
    </lineage>
</organism>
<dbReference type="PANTHER" id="PTHR12645">
    <property type="entry name" value="ALR/ERV"/>
    <property type="match status" value="1"/>
</dbReference>
<gene>
    <name evidence="11" type="primary">ERV1_1</name>
    <name evidence="11" type="ORF">IWQ60_004688</name>
</gene>
<dbReference type="FunFam" id="1.20.120.310:FF:000003">
    <property type="entry name" value="Sulfhydryl oxidase"/>
    <property type="match status" value="1"/>
</dbReference>
<evidence type="ECO:0000256" key="4">
    <source>
        <dbReference type="ARBA" id="ARBA00022827"/>
    </source>
</evidence>
<name>A0A9W8AAX4_9FUNG</name>
<dbReference type="OrthoDB" id="17199at2759"/>
<dbReference type="PANTHER" id="PTHR12645:SF0">
    <property type="entry name" value="FAD-LINKED SULFHYDRYL OXIDASE ALR"/>
    <property type="match status" value="1"/>
</dbReference>
<evidence type="ECO:0000256" key="1">
    <source>
        <dbReference type="ARBA" id="ARBA00001974"/>
    </source>
</evidence>
<reference evidence="11" key="1">
    <citation type="submission" date="2022-07" db="EMBL/GenBank/DDBJ databases">
        <title>Phylogenomic reconstructions and comparative analyses of Kickxellomycotina fungi.</title>
        <authorList>
            <person name="Reynolds N.K."/>
            <person name="Stajich J.E."/>
            <person name="Barry K."/>
            <person name="Grigoriev I.V."/>
            <person name="Crous P."/>
            <person name="Smith M.E."/>
        </authorList>
    </citation>
    <scope>NUCLEOTIDE SEQUENCE</scope>
    <source>
        <strain evidence="11">RSA 861</strain>
    </source>
</reference>
<dbReference type="GO" id="GO:0016971">
    <property type="term" value="F:flavin-dependent sulfhydryl oxidase activity"/>
    <property type="evidence" value="ECO:0007669"/>
    <property type="project" value="InterPro"/>
</dbReference>
<keyword evidence="5 8" id="KW-0560">Oxidoreductase</keyword>
<evidence type="ECO:0000256" key="9">
    <source>
        <dbReference type="SAM" id="MobiDB-lite"/>
    </source>
</evidence>
<feature type="domain" description="ERV/ALR sulfhydryl oxidase" evidence="10">
    <location>
        <begin position="84"/>
        <end position="184"/>
    </location>
</feature>
<dbReference type="Pfam" id="PF04777">
    <property type="entry name" value="Evr1_Alr"/>
    <property type="match status" value="1"/>
</dbReference>
<evidence type="ECO:0000256" key="7">
    <source>
        <dbReference type="ARBA" id="ARBA00023157"/>
    </source>
</evidence>
<accession>A0A9W8AAX4</accession>
<comment type="cofactor">
    <cofactor evidence="1 8">
        <name>FAD</name>
        <dbReference type="ChEBI" id="CHEBI:57692"/>
    </cofactor>
</comment>
<keyword evidence="3 8" id="KW-0285">Flavoprotein</keyword>
<evidence type="ECO:0000256" key="8">
    <source>
        <dbReference type="RuleBase" id="RU371123"/>
    </source>
</evidence>
<dbReference type="EC" id="1.8.3.2" evidence="8"/>
<dbReference type="GO" id="GO:0005758">
    <property type="term" value="C:mitochondrial intermembrane space"/>
    <property type="evidence" value="ECO:0007669"/>
    <property type="project" value="UniProtKB-SubCell"/>
</dbReference>
<keyword evidence="4 8" id="KW-0274">FAD</keyword>
<dbReference type="PROSITE" id="PS51324">
    <property type="entry name" value="ERV_ALR"/>
    <property type="match status" value="1"/>
</dbReference>
<dbReference type="SUPFAM" id="SSF69000">
    <property type="entry name" value="FAD-dependent thiol oxidase"/>
    <property type="match status" value="1"/>
</dbReference>
<keyword evidence="7" id="KW-1015">Disulfide bond</keyword>
<dbReference type="AlphaFoldDB" id="A0A9W8AAX4"/>
<feature type="region of interest" description="Disordered" evidence="9">
    <location>
        <begin position="26"/>
        <end position="91"/>
    </location>
</feature>
<dbReference type="EMBL" id="JANBPT010000233">
    <property type="protein sequence ID" value="KAJ1925230.1"/>
    <property type="molecule type" value="Genomic_DNA"/>
</dbReference>
<evidence type="ECO:0000259" key="10">
    <source>
        <dbReference type="PROSITE" id="PS51324"/>
    </source>
</evidence>
<evidence type="ECO:0000256" key="3">
    <source>
        <dbReference type="ARBA" id="ARBA00022630"/>
    </source>
</evidence>
<feature type="compositionally biased region" description="Low complexity" evidence="9">
    <location>
        <begin position="33"/>
        <end position="69"/>
    </location>
</feature>
<protein>
    <recommendedName>
        <fullName evidence="8">Sulfhydryl oxidase</fullName>
        <ecNumber evidence="8">1.8.3.2</ecNumber>
    </recommendedName>
</protein>
<keyword evidence="6" id="KW-0496">Mitochondrion</keyword>
<dbReference type="GO" id="GO:0050660">
    <property type="term" value="F:flavin adenine dinucleotide binding"/>
    <property type="evidence" value="ECO:0007669"/>
    <property type="project" value="TreeGrafter"/>
</dbReference>
<comment type="subcellular location">
    <subcellularLocation>
        <location evidence="2">Mitochondrion intermembrane space</location>
    </subcellularLocation>
</comment>
<evidence type="ECO:0000256" key="2">
    <source>
        <dbReference type="ARBA" id="ARBA00004569"/>
    </source>
</evidence>
<dbReference type="InterPro" id="IPR039799">
    <property type="entry name" value="ALR/ERV"/>
</dbReference>
<dbReference type="Gene3D" id="1.20.120.310">
    <property type="entry name" value="ERV/ALR sulfhydryl oxidase domain"/>
    <property type="match status" value="1"/>
</dbReference>
<dbReference type="Proteomes" id="UP001150569">
    <property type="component" value="Unassembled WGS sequence"/>
</dbReference>
<proteinExistence type="predicted"/>
<sequence>MGASIDSLNPDTGKDCRVCTDFKTWTKRKRQEATSSTRGASSQSSGTATAATSAAAAAAAAAGLTTTPADSDRTSFDRPPPVECPPDSEQLGRSTWTFLHTMAAYYPDQPNSQQQGDMRSLLSNFSKFYPCGYCASHLREEMKTDPPVVDSRQHLSLWMCQTHNKVNELLGKKIFDCTKVDERWRDGPADGSCD</sequence>
<comment type="caution">
    <text evidence="11">The sequence shown here is derived from an EMBL/GenBank/DDBJ whole genome shotgun (WGS) entry which is preliminary data.</text>
</comment>
<dbReference type="InterPro" id="IPR017905">
    <property type="entry name" value="ERV/ALR_sulphydryl_oxidase"/>
</dbReference>
<evidence type="ECO:0000313" key="11">
    <source>
        <dbReference type="EMBL" id="KAJ1925230.1"/>
    </source>
</evidence>
<dbReference type="InterPro" id="IPR036774">
    <property type="entry name" value="ERV/ALR_sulphydryl_oxid_sf"/>
</dbReference>
<evidence type="ECO:0000313" key="12">
    <source>
        <dbReference type="Proteomes" id="UP001150569"/>
    </source>
</evidence>
<evidence type="ECO:0000256" key="6">
    <source>
        <dbReference type="ARBA" id="ARBA00023128"/>
    </source>
</evidence>